<dbReference type="KEGG" id="ter:Tery_2373"/>
<sequence>MISEVPQFPEALAEALNNFPELNLDLPDPEDEEIPDSEFENVVDIAWKVCDRFDLQTEIWRGRILRIIRDREKKGGDGRGSGFLNWLKEREIGKSQAYALIELANSADTLMDKGHLDPDSINNFSKRAFVETAKSSTEVQQMVTDAAKKGDRITRREVKQLADEWTAVSSDLLPEEIRSKATSGSMPPRYLAPLVREMEKLPDSHLNAIQEEIVQSPELDTIKQLTSDARNLSKYLDAAAKVQALNESSLDMEMVLEEALRLECLNIVADLVKQSAQLETTMAKLYSSWRRLGNLSERLFVDTGASTPHLRHLLGCLDKLSSNVIELSLNDLNNQTVRLQILSETD</sequence>
<evidence type="ECO:0000313" key="1">
    <source>
        <dbReference type="EMBL" id="ABG51593.1"/>
    </source>
</evidence>
<name>Q112I1_TRIEI</name>
<gene>
    <name evidence="1" type="ordered locus">Tery_2373</name>
</gene>
<reference evidence="1" key="1">
    <citation type="submission" date="2006-06" db="EMBL/GenBank/DDBJ databases">
        <title>Complete sequence of Trichodesmium erythraeum IMS101.</title>
        <authorList>
            <consortium name="US DOE Joint Genome Institute"/>
            <person name="Copeland A."/>
            <person name="Lucas S."/>
            <person name="Lapidus A."/>
            <person name="Barry K."/>
            <person name="Detter J.C."/>
            <person name="Glavina del Rio T."/>
            <person name="Hammon N."/>
            <person name="Israni S."/>
            <person name="Dalin E."/>
            <person name="Tice H."/>
            <person name="Pitluck S."/>
            <person name="Kiss H."/>
            <person name="Munk A.C."/>
            <person name="Brettin T."/>
            <person name="Bruce D."/>
            <person name="Han C."/>
            <person name="Tapia R."/>
            <person name="Gilna P."/>
            <person name="Schmutz J."/>
            <person name="Larimer F."/>
            <person name="Land M."/>
            <person name="Hauser L."/>
            <person name="Kyrpides N."/>
            <person name="Kim E."/>
            <person name="Richardson P."/>
        </authorList>
    </citation>
    <scope>NUCLEOTIDE SEQUENCE [LARGE SCALE GENOMIC DNA]</scope>
    <source>
        <strain evidence="1">IMS101</strain>
    </source>
</reference>
<dbReference type="AlphaFoldDB" id="Q112I1"/>
<proteinExistence type="predicted"/>
<dbReference type="EMBL" id="CP000393">
    <property type="protein sequence ID" value="ABG51593.1"/>
    <property type="molecule type" value="Genomic_DNA"/>
</dbReference>
<protein>
    <submittedName>
        <fullName evidence="1">Uncharacterized protein</fullName>
    </submittedName>
</protein>
<dbReference type="STRING" id="203124.Tery_2373"/>
<dbReference type="eggNOG" id="ENOG502Z7TH">
    <property type="taxonomic scope" value="Bacteria"/>
</dbReference>
<accession>Q112I1</accession>
<dbReference type="HOGENOM" id="CLU_823696_0_0_3"/>
<organism evidence="1">
    <name type="scientific">Trichodesmium erythraeum (strain IMS101)</name>
    <dbReference type="NCBI Taxonomy" id="203124"/>
    <lineage>
        <taxon>Bacteria</taxon>
        <taxon>Bacillati</taxon>
        <taxon>Cyanobacteriota</taxon>
        <taxon>Cyanophyceae</taxon>
        <taxon>Oscillatoriophycideae</taxon>
        <taxon>Oscillatoriales</taxon>
        <taxon>Microcoleaceae</taxon>
        <taxon>Trichodesmium</taxon>
    </lineage>
</organism>